<dbReference type="Proteomes" id="UP001138768">
    <property type="component" value="Unassembled WGS sequence"/>
</dbReference>
<organism evidence="4 5">
    <name type="scientific">Lamprobacter modestohalophilus</name>
    <dbReference type="NCBI Taxonomy" id="1064514"/>
    <lineage>
        <taxon>Bacteria</taxon>
        <taxon>Pseudomonadati</taxon>
        <taxon>Pseudomonadota</taxon>
        <taxon>Gammaproteobacteria</taxon>
        <taxon>Chromatiales</taxon>
        <taxon>Chromatiaceae</taxon>
        <taxon>Lamprobacter</taxon>
    </lineage>
</organism>
<dbReference type="InterPro" id="IPR020990">
    <property type="entry name" value="CSOS2/2B"/>
</dbReference>
<evidence type="ECO:0000256" key="1">
    <source>
        <dbReference type="ARBA" id="ARBA00022737"/>
    </source>
</evidence>
<feature type="compositionally biased region" description="Polar residues" evidence="3">
    <location>
        <begin position="24"/>
        <end position="34"/>
    </location>
</feature>
<evidence type="ECO:0000313" key="4">
    <source>
        <dbReference type="EMBL" id="MBK1618259.1"/>
    </source>
</evidence>
<protein>
    <recommendedName>
        <fullName evidence="6">Carboxysome shell protein</fullName>
    </recommendedName>
</protein>
<gene>
    <name evidence="4" type="ORF">CKO42_07350</name>
</gene>
<evidence type="ECO:0000256" key="2">
    <source>
        <dbReference type="ARBA" id="ARBA00024044"/>
    </source>
</evidence>
<dbReference type="Pfam" id="PF12288">
    <property type="entry name" value="CsoS2_M"/>
    <property type="match status" value="1"/>
</dbReference>
<feature type="compositionally biased region" description="Basic and acidic residues" evidence="3">
    <location>
        <begin position="749"/>
        <end position="760"/>
    </location>
</feature>
<feature type="compositionally biased region" description="Polar residues" evidence="3">
    <location>
        <begin position="672"/>
        <end position="681"/>
    </location>
</feature>
<feature type="compositionally biased region" description="Low complexity" evidence="3">
    <location>
        <begin position="51"/>
        <end position="89"/>
    </location>
</feature>
<keyword evidence="1" id="KW-0677">Repeat</keyword>
<comment type="similarity">
    <text evidence="2">Belongs to the CsoS2 family.</text>
</comment>
<accession>A0A9X0W7J6</accession>
<name>A0A9X0W7J6_9GAMM</name>
<evidence type="ECO:0008006" key="6">
    <source>
        <dbReference type="Google" id="ProtNLM"/>
    </source>
</evidence>
<reference evidence="4 5" key="1">
    <citation type="journal article" date="2020" name="Microorganisms">
        <title>Osmotic Adaptation and Compatible Solute Biosynthesis of Phototrophic Bacteria as Revealed from Genome Analyses.</title>
        <authorList>
            <person name="Imhoff J.F."/>
            <person name="Rahn T."/>
            <person name="Kunzel S."/>
            <person name="Keller A."/>
            <person name="Neulinger S.C."/>
        </authorList>
    </citation>
    <scope>NUCLEOTIDE SEQUENCE [LARGE SCALE GENOMIC DNA]</scope>
    <source>
        <strain evidence="4 5">DSM 25653</strain>
    </source>
</reference>
<feature type="compositionally biased region" description="Low complexity" evidence="3">
    <location>
        <begin position="167"/>
        <end position="181"/>
    </location>
</feature>
<feature type="region of interest" description="Disordered" evidence="3">
    <location>
        <begin position="395"/>
        <end position="417"/>
    </location>
</feature>
<feature type="region of interest" description="Disordered" evidence="3">
    <location>
        <begin position="625"/>
        <end position="694"/>
    </location>
</feature>
<dbReference type="AlphaFoldDB" id="A0A9X0W7J6"/>
<feature type="region of interest" description="Disordered" evidence="3">
    <location>
        <begin position="712"/>
        <end position="820"/>
    </location>
</feature>
<feature type="region of interest" description="Disordered" evidence="3">
    <location>
        <begin position="506"/>
        <end position="539"/>
    </location>
</feature>
<dbReference type="EMBL" id="NRRY01000008">
    <property type="protein sequence ID" value="MBK1618259.1"/>
    <property type="molecule type" value="Genomic_DNA"/>
</dbReference>
<proteinExistence type="inferred from homology"/>
<feature type="region of interest" description="Disordered" evidence="3">
    <location>
        <begin position="1"/>
        <end position="204"/>
    </location>
</feature>
<evidence type="ECO:0000313" key="5">
    <source>
        <dbReference type="Proteomes" id="UP001138768"/>
    </source>
</evidence>
<comment type="caution">
    <text evidence="4">The sequence shown here is derived from an EMBL/GenBank/DDBJ whole genome shotgun (WGS) entry which is preliminary data.</text>
</comment>
<evidence type="ECO:0000256" key="3">
    <source>
        <dbReference type="SAM" id="MobiDB-lite"/>
    </source>
</evidence>
<keyword evidence="5" id="KW-1185">Reference proteome</keyword>
<feature type="compositionally biased region" description="Polar residues" evidence="3">
    <location>
        <begin position="794"/>
        <end position="805"/>
    </location>
</feature>
<feature type="region of interest" description="Disordered" evidence="3">
    <location>
        <begin position="247"/>
        <end position="280"/>
    </location>
</feature>
<sequence>MASKANLRSSGREAALARRRALSNQGKQGLVQTTPERNRAPRPVRARPERPAATSLPAQPSASASAPATAQAQPRSLSLSASGGASSGAQRHRAAPPSPAQSSRELARQRRAKLARDGRRAQRSGDRVRDLKTRTGGGKPPAQAKSDCGCGCNGNSDRAALNAIKQTAPTTTTLSLSAPPTSNKPQATNRKRKPNPVLANKPSGRAVVLARRAALSGRGKAATNVPHSVAGIARQANPKLSGRELAQRVRAQRSSNGGAGERKSQPTGRMRPTRVGAADQPWKVGVSETSQGQFVTGTTVGRSLKTTGDEPSTCRTITGTEYMGADIFREFCQTDPAPSVSKFGTSSTGYGNFVTGNEVGRSPRVTGDEPGTCKSVTGTQYLSPDQYVSYCNTRPAPEPRETGIAETSRGQGLSGTMVGRSTKVTGDEQGANVVPTGTQYTAASEIPTERSVPPKVATSGTLSGGTVTGTLLGRASSVTGDEPGSCRLVTGDEYTSREQYEQFCEVSPQPEPPKVGFSVTNKGYRVSGTQTGRSAKVTGDEPGTCKAVTGTPYAGLEQASDYCAPNQRREIKARTPVMSATPGRVMTGIQPGIGGVMTGASKGACEPLTGTPYVGADQFASACDTEVSHAAEPGQPDFPRPLDDAEPVPDQGLPGQGFSVSSPARAARDSHVSNVTGTSYESNRHITGPFGMGTGKITGTEQFRFDSRRPQASLLTPQPKDDVGAGAAAVAAERSRVTGEGQSAGGKITGDDWDRGERVTGTEGSSARRRNPTRPGPMSVMPRVEAKRNEDAPQPTSRVTGSAGSTDRGALITYSGGARG</sequence>
<feature type="compositionally biased region" description="Basic and acidic residues" evidence="3">
    <location>
        <begin position="114"/>
        <end position="133"/>
    </location>
</feature>
<dbReference type="GO" id="GO:0043886">
    <property type="term" value="F:structural constituent of carboxysome shell"/>
    <property type="evidence" value="ECO:0007669"/>
    <property type="project" value="InterPro"/>
</dbReference>